<evidence type="ECO:0000256" key="1">
    <source>
        <dbReference type="ARBA" id="ARBA00023015"/>
    </source>
</evidence>
<dbReference type="EMBL" id="UGYN01000002">
    <property type="protein sequence ID" value="SUI59674.1"/>
    <property type="molecule type" value="Genomic_DNA"/>
</dbReference>
<dbReference type="SMART" id="SM00421">
    <property type="entry name" value="HTH_LUXR"/>
    <property type="match status" value="2"/>
</dbReference>
<dbReference type="CDD" id="cd06170">
    <property type="entry name" value="LuxR_C_like"/>
    <property type="match status" value="1"/>
</dbReference>
<dbReference type="PANTHER" id="PTHR44688">
    <property type="entry name" value="DNA-BINDING TRANSCRIPTIONAL ACTIVATOR DEVR_DOSR"/>
    <property type="match status" value="1"/>
</dbReference>
<proteinExistence type="predicted"/>
<accession>A0A379ZDR0</accession>
<evidence type="ECO:0000313" key="6">
    <source>
        <dbReference type="EMBL" id="SUI59674.1"/>
    </source>
</evidence>
<gene>
    <name evidence="6" type="ORF">NCTC11544_02075</name>
</gene>
<dbReference type="PRINTS" id="PR00038">
    <property type="entry name" value="HTHLUXR"/>
</dbReference>
<keyword evidence="1" id="KW-0805">Transcription regulation</keyword>
<dbReference type="SUPFAM" id="SSF46894">
    <property type="entry name" value="C-terminal effector domain of the bipartite response regulators"/>
    <property type="match status" value="2"/>
</dbReference>
<sequence length="250" mass="27683">MRLTINDHIGYFPPFNWQEIYDTTRQNSLPNVVLGQCPNVGSTVLLEPQHHEHAVNWLPLLWQLVILKSCRPDLKLALSAPFSAPNWHRLLAALGITPLEGNVTPSPTTPLLTLTESQVLLTLLDGTHTQQLASRLNRDIRTVSSHKKRAMDKVGLRHNGELYALGALLYDREDTMPAVFLPPAEQRVLASLLHNGSVTATARLLGKSVKTVSGQKLNIMRRFGVPHEVALFAVAVTQQGTTGSFYRVLP</sequence>
<dbReference type="InterPro" id="IPR036388">
    <property type="entry name" value="WH-like_DNA-bd_sf"/>
</dbReference>
<keyword evidence="3" id="KW-0010">Activator</keyword>
<keyword evidence="2" id="KW-0238">DNA-binding</keyword>
<evidence type="ECO:0000313" key="7">
    <source>
        <dbReference type="Proteomes" id="UP000255529"/>
    </source>
</evidence>
<evidence type="ECO:0000256" key="4">
    <source>
        <dbReference type="ARBA" id="ARBA00023163"/>
    </source>
</evidence>
<evidence type="ECO:0000259" key="5">
    <source>
        <dbReference type="PROSITE" id="PS50043"/>
    </source>
</evidence>
<dbReference type="RefSeq" id="WP_115183429.1">
    <property type="nucleotide sequence ID" value="NZ_CAMKUF010000005.1"/>
</dbReference>
<name>A0A379ZDR0_9GAMM</name>
<protein>
    <submittedName>
        <fullName evidence="6">Transcriptional regulator RcsB</fullName>
    </submittedName>
</protein>
<feature type="domain" description="HTH luxR-type" evidence="5">
    <location>
        <begin position="105"/>
        <end position="170"/>
    </location>
</feature>
<reference evidence="6 7" key="1">
    <citation type="submission" date="2018-06" db="EMBL/GenBank/DDBJ databases">
        <authorList>
            <consortium name="Pathogen Informatics"/>
            <person name="Doyle S."/>
        </authorList>
    </citation>
    <scope>NUCLEOTIDE SEQUENCE [LARGE SCALE GENOMIC DNA]</scope>
    <source>
        <strain evidence="6 7">NCTC11544</strain>
    </source>
</reference>
<dbReference type="GO" id="GO:0006355">
    <property type="term" value="P:regulation of DNA-templated transcription"/>
    <property type="evidence" value="ECO:0007669"/>
    <property type="project" value="InterPro"/>
</dbReference>
<dbReference type="Gene3D" id="1.10.10.10">
    <property type="entry name" value="Winged helix-like DNA-binding domain superfamily/Winged helix DNA-binding domain"/>
    <property type="match status" value="2"/>
</dbReference>
<dbReference type="Pfam" id="PF00196">
    <property type="entry name" value="GerE"/>
    <property type="match status" value="1"/>
</dbReference>
<dbReference type="AlphaFoldDB" id="A0A379ZDR0"/>
<dbReference type="InterPro" id="IPR000792">
    <property type="entry name" value="Tscrpt_reg_LuxR_C"/>
</dbReference>
<keyword evidence="4" id="KW-0804">Transcription</keyword>
<dbReference type="PROSITE" id="PS50043">
    <property type="entry name" value="HTH_LUXR_2"/>
    <property type="match status" value="1"/>
</dbReference>
<dbReference type="InterPro" id="IPR016032">
    <property type="entry name" value="Sig_transdc_resp-reg_C-effctor"/>
</dbReference>
<organism evidence="6 7">
    <name type="scientific">Serratia quinivorans</name>
    <dbReference type="NCBI Taxonomy" id="137545"/>
    <lineage>
        <taxon>Bacteria</taxon>
        <taxon>Pseudomonadati</taxon>
        <taxon>Pseudomonadota</taxon>
        <taxon>Gammaproteobacteria</taxon>
        <taxon>Enterobacterales</taxon>
        <taxon>Yersiniaceae</taxon>
        <taxon>Serratia</taxon>
    </lineage>
</organism>
<evidence type="ECO:0000256" key="3">
    <source>
        <dbReference type="ARBA" id="ARBA00023159"/>
    </source>
</evidence>
<dbReference type="GO" id="GO:0003677">
    <property type="term" value="F:DNA binding"/>
    <property type="evidence" value="ECO:0007669"/>
    <property type="project" value="UniProtKB-KW"/>
</dbReference>
<evidence type="ECO:0000256" key="2">
    <source>
        <dbReference type="ARBA" id="ARBA00023125"/>
    </source>
</evidence>
<dbReference type="Proteomes" id="UP000255529">
    <property type="component" value="Unassembled WGS sequence"/>
</dbReference>
<dbReference type="PANTHER" id="PTHR44688:SF16">
    <property type="entry name" value="DNA-BINDING TRANSCRIPTIONAL ACTIVATOR DEVR_DOSR"/>
    <property type="match status" value="1"/>
</dbReference>